<dbReference type="PROSITE" id="PS01079">
    <property type="entry name" value="MOCF_BIOSYNTHESIS_2"/>
    <property type="match status" value="1"/>
</dbReference>
<dbReference type="PANTHER" id="PTHR10192:SF16">
    <property type="entry name" value="MOLYBDOPTERIN MOLYBDENUMTRANSFERASE"/>
    <property type="match status" value="1"/>
</dbReference>
<dbReference type="EMBL" id="LT669839">
    <property type="protein sequence ID" value="SHD78192.1"/>
    <property type="molecule type" value="Genomic_DNA"/>
</dbReference>
<evidence type="ECO:0000256" key="4">
    <source>
        <dbReference type="ARBA" id="ARBA00010763"/>
    </source>
</evidence>
<dbReference type="Proteomes" id="UP000245423">
    <property type="component" value="Chromosome 1"/>
</dbReference>
<keyword evidence="13" id="KW-1185">Reference proteome</keyword>
<dbReference type="CDD" id="cd00887">
    <property type="entry name" value="MoeA"/>
    <property type="match status" value="1"/>
</dbReference>
<evidence type="ECO:0000313" key="12">
    <source>
        <dbReference type="EMBL" id="SHD78192.1"/>
    </source>
</evidence>
<evidence type="ECO:0000256" key="7">
    <source>
        <dbReference type="ARBA" id="ARBA00022505"/>
    </source>
</evidence>
<dbReference type="InterPro" id="IPR005111">
    <property type="entry name" value="MoeA_C_domain_IV"/>
</dbReference>
<dbReference type="GO" id="GO:0005829">
    <property type="term" value="C:cytosol"/>
    <property type="evidence" value="ECO:0007669"/>
    <property type="project" value="TreeGrafter"/>
</dbReference>
<dbReference type="InterPro" id="IPR008284">
    <property type="entry name" value="MoCF_biosynth_CS"/>
</dbReference>
<protein>
    <recommendedName>
        <fullName evidence="6 10">Molybdopterin molybdenumtransferase</fullName>
        <ecNumber evidence="5 10">2.10.1.1</ecNumber>
    </recommendedName>
</protein>
<comment type="cofactor">
    <cofactor evidence="10">
        <name>Mg(2+)</name>
        <dbReference type="ChEBI" id="CHEBI:18420"/>
    </cofactor>
</comment>
<evidence type="ECO:0000256" key="10">
    <source>
        <dbReference type="RuleBase" id="RU365090"/>
    </source>
</evidence>
<keyword evidence="10" id="KW-0479">Metal-binding</keyword>
<dbReference type="InterPro" id="IPR036425">
    <property type="entry name" value="MoaB/Mog-like_dom_sf"/>
</dbReference>
<dbReference type="GO" id="GO:0061599">
    <property type="term" value="F:molybdopterin molybdotransferase activity"/>
    <property type="evidence" value="ECO:0007669"/>
    <property type="project" value="UniProtKB-UniRule"/>
</dbReference>
<keyword evidence="7 10" id="KW-0500">Molybdenum</keyword>
<dbReference type="NCBIfam" id="TIGR00177">
    <property type="entry name" value="molyb_syn"/>
    <property type="match status" value="1"/>
</dbReference>
<comment type="function">
    <text evidence="1 10">Catalyzes the insertion of molybdate into adenylated molybdopterin with the concomitant release of AMP.</text>
</comment>
<evidence type="ECO:0000313" key="13">
    <source>
        <dbReference type="Proteomes" id="UP000245423"/>
    </source>
</evidence>
<comment type="function">
    <text evidence="2">May be involved in the biosynthesis of molybdopterin.</text>
</comment>
<dbReference type="AlphaFoldDB" id="A0A1M4PRQ1"/>
<dbReference type="InterPro" id="IPR036688">
    <property type="entry name" value="MoeA_C_domain_IV_sf"/>
</dbReference>
<dbReference type="Gene3D" id="3.40.980.10">
    <property type="entry name" value="MoaB/Mog-like domain"/>
    <property type="match status" value="1"/>
</dbReference>
<dbReference type="Pfam" id="PF12727">
    <property type="entry name" value="PBP_like"/>
    <property type="match status" value="1"/>
</dbReference>
<dbReference type="InterPro" id="IPR001453">
    <property type="entry name" value="MoaB/Mog_dom"/>
</dbReference>
<dbReference type="GO" id="GO:0046872">
    <property type="term" value="F:metal ion binding"/>
    <property type="evidence" value="ECO:0007669"/>
    <property type="project" value="UniProtKB-UniRule"/>
</dbReference>
<dbReference type="EC" id="2.10.1.1" evidence="5 10"/>
<dbReference type="Gene3D" id="3.90.105.10">
    <property type="entry name" value="Molybdopterin biosynthesis moea protein, domain 2"/>
    <property type="match status" value="1"/>
</dbReference>
<dbReference type="Gene3D" id="2.170.190.11">
    <property type="entry name" value="Molybdopterin biosynthesis moea protein, domain 3"/>
    <property type="match status" value="1"/>
</dbReference>
<evidence type="ECO:0000256" key="3">
    <source>
        <dbReference type="ARBA" id="ARBA00005046"/>
    </source>
</evidence>
<dbReference type="SUPFAM" id="SSF53850">
    <property type="entry name" value="Periplasmic binding protein-like II"/>
    <property type="match status" value="1"/>
</dbReference>
<feature type="domain" description="MoaB/Mog" evidence="11">
    <location>
        <begin position="221"/>
        <end position="358"/>
    </location>
</feature>
<evidence type="ECO:0000259" key="11">
    <source>
        <dbReference type="SMART" id="SM00852"/>
    </source>
</evidence>
<dbReference type="PANTHER" id="PTHR10192">
    <property type="entry name" value="MOLYBDOPTERIN BIOSYNTHESIS PROTEIN"/>
    <property type="match status" value="1"/>
</dbReference>
<name>A0A1M4PRQ1_9FIRM</name>
<accession>A0A1M4PRQ1</accession>
<dbReference type="InterPro" id="IPR024370">
    <property type="entry name" value="PBP_domain"/>
</dbReference>
<dbReference type="GO" id="GO:0006777">
    <property type="term" value="P:Mo-molybdopterin cofactor biosynthetic process"/>
    <property type="evidence" value="ECO:0007669"/>
    <property type="project" value="UniProtKB-UniRule"/>
</dbReference>
<evidence type="ECO:0000256" key="2">
    <source>
        <dbReference type="ARBA" id="ARBA00003487"/>
    </source>
</evidence>
<evidence type="ECO:0000256" key="1">
    <source>
        <dbReference type="ARBA" id="ARBA00002901"/>
    </source>
</evidence>
<evidence type="ECO:0000256" key="6">
    <source>
        <dbReference type="ARBA" id="ARBA00021108"/>
    </source>
</evidence>
<dbReference type="UniPathway" id="UPA00344"/>
<dbReference type="InterPro" id="IPR005110">
    <property type="entry name" value="MoeA_linker/N"/>
</dbReference>
<comment type="pathway">
    <text evidence="3 10">Cofactor biosynthesis; molybdopterin biosynthesis.</text>
</comment>
<keyword evidence="10" id="KW-0808">Transferase</keyword>
<keyword evidence="10" id="KW-0460">Magnesium</keyword>
<evidence type="ECO:0000256" key="5">
    <source>
        <dbReference type="ARBA" id="ARBA00013269"/>
    </source>
</evidence>
<proteinExistence type="inferred from homology"/>
<gene>
    <name evidence="12" type="primary">moeA</name>
    <name evidence="12" type="ORF">CUESP1_2862</name>
</gene>
<comment type="similarity">
    <text evidence="4 10">Belongs to the MoeA family.</text>
</comment>
<dbReference type="SUPFAM" id="SSF53218">
    <property type="entry name" value="Molybdenum cofactor biosynthesis proteins"/>
    <property type="match status" value="1"/>
</dbReference>
<dbReference type="Gene3D" id="2.40.340.10">
    <property type="entry name" value="MoeA, C-terminal, domain IV"/>
    <property type="match status" value="1"/>
</dbReference>
<comment type="catalytic activity">
    <reaction evidence="9">
        <text>adenylyl-molybdopterin + molybdate = Mo-molybdopterin + AMP + H(+)</text>
        <dbReference type="Rhea" id="RHEA:35047"/>
        <dbReference type="ChEBI" id="CHEBI:15378"/>
        <dbReference type="ChEBI" id="CHEBI:36264"/>
        <dbReference type="ChEBI" id="CHEBI:62727"/>
        <dbReference type="ChEBI" id="CHEBI:71302"/>
        <dbReference type="ChEBI" id="CHEBI:456215"/>
        <dbReference type="EC" id="2.10.1.1"/>
    </reaction>
</comment>
<reference evidence="12 13" key="1">
    <citation type="submission" date="2016-11" db="EMBL/GenBank/DDBJ databases">
        <authorList>
            <person name="Manzoor S."/>
        </authorList>
    </citation>
    <scope>NUCLEOTIDE SEQUENCE [LARGE SCALE GENOMIC DNA]</scope>
    <source>
        <strain evidence="12">Clostridium ultunense strain Esp</strain>
    </source>
</reference>
<keyword evidence="8 10" id="KW-0501">Molybdenum cofactor biosynthesis</keyword>
<organism evidence="12 13">
    <name type="scientific">[Clostridium] ultunense Esp</name>
    <dbReference type="NCBI Taxonomy" id="1288971"/>
    <lineage>
        <taxon>Bacteria</taxon>
        <taxon>Bacillati</taxon>
        <taxon>Bacillota</taxon>
        <taxon>Tissierellia</taxon>
        <taxon>Tissierellales</taxon>
        <taxon>Tepidimicrobiaceae</taxon>
        <taxon>Schnuerera</taxon>
    </lineage>
</organism>
<dbReference type="NCBIfam" id="NF011068">
    <property type="entry name" value="PRK14498.1"/>
    <property type="match status" value="1"/>
</dbReference>
<dbReference type="InterPro" id="IPR036135">
    <property type="entry name" value="MoeA_linker/N_sf"/>
</dbReference>
<evidence type="ECO:0000256" key="9">
    <source>
        <dbReference type="ARBA" id="ARBA00047317"/>
    </source>
</evidence>
<dbReference type="Pfam" id="PF03453">
    <property type="entry name" value="MoeA_N"/>
    <property type="match status" value="1"/>
</dbReference>
<dbReference type="SUPFAM" id="SSF63882">
    <property type="entry name" value="MoeA N-terminal region -like"/>
    <property type="match status" value="1"/>
</dbReference>
<evidence type="ECO:0000256" key="8">
    <source>
        <dbReference type="ARBA" id="ARBA00023150"/>
    </source>
</evidence>
<dbReference type="Pfam" id="PF00994">
    <property type="entry name" value="MoCF_biosynth"/>
    <property type="match status" value="1"/>
</dbReference>
<dbReference type="Pfam" id="PF03454">
    <property type="entry name" value="MoeA_C"/>
    <property type="match status" value="1"/>
</dbReference>
<sequence>MNLPTKDLFTKGLLLKDIKTKSDILQLRFRMAMMNSTKRKGQIIMDKNKRNIYIDNIDVEEAKKVYYDKLNIEPQWEEIDVVNSLGRVTFEAIYAKVSSPNYNAAAMDGILVDSSNTLGATEVNPKILEEGKEFLYINTGNPVVDPYDGVIMIEDVIELGEGKVQILKAAHPWQHVRPIGEDIVATEMVVPSKHKVRPIDIGALISGGIEKVKVYKKPRIGILPTGTEIIEDIKKLETGKIIDSNSRVFEALVIEDGGIPNRYSPIEDDYEKLKKAVLKGVEENDILIIGAGSSAGSKDYTVNIIEELGEVVIHGVALKPGKPTILGIIKGKPVIGIPGYPVSAYLVFETFVTPLILKYIGLKEEKDTFVNAIISKKITSSLKNRELVRVNLGYVNDKLIATPLSSGAGVTMSLVKADGIAIIPQSLEGIDAGGIVNVRLLKPLNQIKETLVSIGSHDIIMDIIGDMMKLTSGHVGSMGGILSTKRGECHIAPIHLLDMETGKYNVSYVKRYFPGQKMAIIKGVKRHQGFIVGRGNPKDIKDFSDLIREDIVYINRQRGAGTRILLDYHLNKENIDPSNIKGYDREMTTHMAVATAVKTGSATTGLGTYSAAKALNLDFIDIAYEDYDFLVPFELLEDDRVKEFIKTLKSDEFKERVEVLGGYGFENIGKIIVVE</sequence>
<dbReference type="InterPro" id="IPR038987">
    <property type="entry name" value="MoeA-like"/>
</dbReference>
<dbReference type="SMART" id="SM00852">
    <property type="entry name" value="MoCF_biosynth"/>
    <property type="match status" value="1"/>
</dbReference>
<dbReference type="SUPFAM" id="SSF63867">
    <property type="entry name" value="MoeA C-terminal domain-like"/>
    <property type="match status" value="1"/>
</dbReference>